<feature type="non-terminal residue" evidence="6">
    <location>
        <position position="1"/>
    </location>
</feature>
<keyword evidence="1" id="KW-0808">Transferase</keyword>
<evidence type="ECO:0000313" key="7">
    <source>
        <dbReference type="Proteomes" id="UP001642464"/>
    </source>
</evidence>
<evidence type="ECO:0000256" key="1">
    <source>
        <dbReference type="ARBA" id="ARBA00022679"/>
    </source>
</evidence>
<evidence type="ECO:0000313" key="6">
    <source>
        <dbReference type="EMBL" id="CAK9021822.1"/>
    </source>
</evidence>
<feature type="domain" description="UBC core" evidence="5">
    <location>
        <begin position="1"/>
        <end position="149"/>
    </location>
</feature>
<evidence type="ECO:0000256" key="2">
    <source>
        <dbReference type="ARBA" id="ARBA00022786"/>
    </source>
</evidence>
<dbReference type="SUPFAM" id="SSF53335">
    <property type="entry name" value="S-adenosyl-L-methionine-dependent methyltransferases"/>
    <property type="match status" value="1"/>
</dbReference>
<dbReference type="Pfam" id="PF00179">
    <property type="entry name" value="UQ_con"/>
    <property type="match status" value="1"/>
</dbReference>
<dbReference type="PROSITE" id="PS50127">
    <property type="entry name" value="UBC_2"/>
    <property type="match status" value="1"/>
</dbReference>
<dbReference type="InterPro" id="IPR000608">
    <property type="entry name" value="UBC"/>
</dbReference>
<keyword evidence="7" id="KW-1185">Reference proteome</keyword>
<evidence type="ECO:0000259" key="5">
    <source>
        <dbReference type="PROSITE" id="PS50127"/>
    </source>
</evidence>
<dbReference type="InterPro" id="IPR050113">
    <property type="entry name" value="Ub_conjugating_enzyme"/>
</dbReference>
<dbReference type="SMART" id="SM00212">
    <property type="entry name" value="UBCc"/>
    <property type="match status" value="1"/>
</dbReference>
<gene>
    <name evidence="6" type="ORF">SCF082_LOCUS15507</name>
</gene>
<keyword evidence="2" id="KW-0833">Ubl conjugation pathway</keyword>
<sequence length="463" mass="49888">LQQERKNWRKDHPPGFWARPMRKPDGSSDMLAWAAGIPGKEGTDWEGGVYTVELIFPSNYPTDPPTVYFKPVIFHPNIYSNGKVCLSILDRSKQWTPSITIKQMLIGVQDLLDNPNNNDPAQGISSNLLRKDPAAYSAAIREQAKRYAPGTTATASAAQIQDEASSTPNEWDSMADAYSTAFLGPFAPLQRATASKVARLVEEGDGGSPTVVDFGTGPGEPALTLAGTLAAGARVLAVDASGELLRVARGRCGELVQVAQVERDAHGADVAERLGISPGSVNVVVSCFTLMYFTPEARVAWLCNMRSLLRTGGRVLLVTWGAEAHVEWLAGVQHLSSGLANVELSAESDEPSSPPGSFALASKTAYEHLVAECVGARLCSVQLETLPVEFNSVADLYGFIERLPVFERERDLPALFDFCVARHKLRKARGAPGILTAGEDDTTQKLSFPTSVVFAEIAFDDAK</sequence>
<dbReference type="Gene3D" id="3.10.110.10">
    <property type="entry name" value="Ubiquitin Conjugating Enzyme"/>
    <property type="match status" value="1"/>
</dbReference>
<proteinExistence type="predicted"/>
<dbReference type="InterPro" id="IPR029063">
    <property type="entry name" value="SAM-dependent_MTases_sf"/>
</dbReference>
<dbReference type="SUPFAM" id="SSF54495">
    <property type="entry name" value="UBC-like"/>
    <property type="match status" value="1"/>
</dbReference>
<dbReference type="Pfam" id="PF13649">
    <property type="entry name" value="Methyltransf_25"/>
    <property type="match status" value="1"/>
</dbReference>
<evidence type="ECO:0000256" key="3">
    <source>
        <dbReference type="PROSITE-ProRule" id="PRU10133"/>
    </source>
</evidence>
<dbReference type="CDD" id="cd02440">
    <property type="entry name" value="AdoMet_MTases"/>
    <property type="match status" value="1"/>
</dbReference>
<dbReference type="InterPro" id="IPR023313">
    <property type="entry name" value="UBQ-conjugating_AS"/>
</dbReference>
<dbReference type="InterPro" id="IPR041698">
    <property type="entry name" value="Methyltransf_25"/>
</dbReference>
<dbReference type="Proteomes" id="UP001642464">
    <property type="component" value="Unassembled WGS sequence"/>
</dbReference>
<feature type="compositionally biased region" description="Basic and acidic residues" evidence="4">
    <location>
        <begin position="1"/>
        <end position="13"/>
    </location>
</feature>
<organism evidence="6 7">
    <name type="scientific">Durusdinium trenchii</name>
    <dbReference type="NCBI Taxonomy" id="1381693"/>
    <lineage>
        <taxon>Eukaryota</taxon>
        <taxon>Sar</taxon>
        <taxon>Alveolata</taxon>
        <taxon>Dinophyceae</taxon>
        <taxon>Suessiales</taxon>
        <taxon>Symbiodiniaceae</taxon>
        <taxon>Durusdinium</taxon>
    </lineage>
</organism>
<name>A0ABP0K4X7_9DINO</name>
<reference evidence="6 7" key="1">
    <citation type="submission" date="2024-02" db="EMBL/GenBank/DDBJ databases">
        <authorList>
            <person name="Chen Y."/>
            <person name="Shah S."/>
            <person name="Dougan E. K."/>
            <person name="Thang M."/>
            <person name="Chan C."/>
        </authorList>
    </citation>
    <scope>NUCLEOTIDE SEQUENCE [LARGE SCALE GENOMIC DNA]</scope>
</reference>
<dbReference type="EMBL" id="CAXAMM010009956">
    <property type="protein sequence ID" value="CAK9021822.1"/>
    <property type="molecule type" value="Genomic_DNA"/>
</dbReference>
<feature type="region of interest" description="Disordered" evidence="4">
    <location>
        <begin position="1"/>
        <end position="23"/>
    </location>
</feature>
<evidence type="ECO:0000256" key="4">
    <source>
        <dbReference type="SAM" id="MobiDB-lite"/>
    </source>
</evidence>
<comment type="caution">
    <text evidence="6">The sequence shown here is derived from an EMBL/GenBank/DDBJ whole genome shotgun (WGS) entry which is preliminary data.</text>
</comment>
<accession>A0ABP0K4X7</accession>
<feature type="compositionally biased region" description="Polar residues" evidence="4">
    <location>
        <begin position="151"/>
        <end position="170"/>
    </location>
</feature>
<dbReference type="PROSITE" id="PS00183">
    <property type="entry name" value="UBC_1"/>
    <property type="match status" value="1"/>
</dbReference>
<dbReference type="PANTHER" id="PTHR24067">
    <property type="entry name" value="UBIQUITIN-CONJUGATING ENZYME E2"/>
    <property type="match status" value="1"/>
</dbReference>
<dbReference type="InterPro" id="IPR016135">
    <property type="entry name" value="UBQ-conjugating_enzyme/RWD"/>
</dbReference>
<feature type="region of interest" description="Disordered" evidence="4">
    <location>
        <begin position="150"/>
        <end position="170"/>
    </location>
</feature>
<dbReference type="CDD" id="cd23798">
    <property type="entry name" value="UBCc_UBE2I"/>
    <property type="match status" value="1"/>
</dbReference>
<feature type="active site" description="Glycyl thioester intermediate" evidence="3">
    <location>
        <position position="85"/>
    </location>
</feature>
<protein>
    <submittedName>
        <fullName evidence="6">SUMO-conjugating enzyme ubc9 (Ubiquitin carrier protein 9) (Ubiquitin carrier protein hus5) (Ubiquitin-conjugating enzyme E2-18 kDa)</fullName>
    </submittedName>
</protein>
<dbReference type="Gene3D" id="3.40.50.150">
    <property type="entry name" value="Vaccinia Virus protein VP39"/>
    <property type="match status" value="1"/>
</dbReference>